<dbReference type="SUPFAM" id="SSF51905">
    <property type="entry name" value="FAD/NAD(P)-binding domain"/>
    <property type="match status" value="1"/>
</dbReference>
<evidence type="ECO:0000256" key="1">
    <source>
        <dbReference type="ARBA" id="ARBA00007992"/>
    </source>
</evidence>
<evidence type="ECO:0000313" key="7">
    <source>
        <dbReference type="EMBL" id="KAJ4024615.1"/>
    </source>
</evidence>
<keyword evidence="8" id="KW-1185">Reference proteome</keyword>
<dbReference type="Pfam" id="PF01494">
    <property type="entry name" value="FAD_binding_3"/>
    <property type="match status" value="1"/>
</dbReference>
<dbReference type="InterPro" id="IPR050493">
    <property type="entry name" value="FAD-dep_Monooxygenase_BioMet"/>
</dbReference>
<comment type="similarity">
    <text evidence="1">Belongs to the paxM FAD-dependent monooxygenase family.</text>
</comment>
<dbReference type="SUPFAM" id="SSF54373">
    <property type="entry name" value="FAD-linked reductases, C-terminal domain"/>
    <property type="match status" value="1"/>
</dbReference>
<dbReference type="EMBL" id="JAPDHF010000001">
    <property type="protein sequence ID" value="KAJ4024615.1"/>
    <property type="molecule type" value="Genomic_DNA"/>
</dbReference>
<evidence type="ECO:0000256" key="5">
    <source>
        <dbReference type="ARBA" id="ARBA00023033"/>
    </source>
</evidence>
<gene>
    <name evidence="7" type="ORF">NW766_000854</name>
</gene>
<proteinExistence type="inferred from homology"/>
<name>A0A9W8Q0L0_9HYPO</name>
<keyword evidence="5" id="KW-0503">Monooxygenase</keyword>
<dbReference type="GO" id="GO:0004497">
    <property type="term" value="F:monooxygenase activity"/>
    <property type="evidence" value="ECO:0007669"/>
    <property type="project" value="UniProtKB-KW"/>
</dbReference>
<sequence>MTLKVGIIGAGIGGLSTAVALRRAGAEVEIFERSNFQNEIGAAITITPNGMRVLQSLEFDTKKARGVYNKQMRMVDPHSLEPQIVEDFSGVEDDYGAPFMFYHRIDLHSALKNMAIGDEGEGPAAKIRNGVRVKSVDCEAGKIETKSGESFEKDLIVIADGVHTQLINEIAQDAGPLEDTLSSFYRCLIPMSSITQHPTLAPIFKEAPGFWVPFDLSCGTFVVTYPCRDETMLNVALRHPTKPENEDAHEWNNDTDVEDIAVMVERYHPALPEMFRLAESVSVHKVFRRDPLETYTRGRGVIIGDAAHPIQPTHAQGAVLAMEEAAALGALFKDINNPEDVTERLDLYNKILKRRIHATQLLSDAQPGLASILRQRAEDIYGDGIFPASAMNFTKPVRDFFYGWDVVKETEKVISSS</sequence>
<dbReference type="PRINTS" id="PR00420">
    <property type="entry name" value="RNGMNOXGNASE"/>
</dbReference>
<dbReference type="GO" id="GO:0071949">
    <property type="term" value="F:FAD binding"/>
    <property type="evidence" value="ECO:0007669"/>
    <property type="project" value="InterPro"/>
</dbReference>
<dbReference type="InterPro" id="IPR036188">
    <property type="entry name" value="FAD/NAD-bd_sf"/>
</dbReference>
<dbReference type="PANTHER" id="PTHR13789">
    <property type="entry name" value="MONOOXYGENASE"/>
    <property type="match status" value="1"/>
</dbReference>
<keyword evidence="4" id="KW-0560">Oxidoreductase</keyword>
<evidence type="ECO:0000259" key="6">
    <source>
        <dbReference type="Pfam" id="PF01494"/>
    </source>
</evidence>
<dbReference type="OrthoDB" id="9993796at2759"/>
<dbReference type="Proteomes" id="UP001152130">
    <property type="component" value="Unassembled WGS sequence"/>
</dbReference>
<evidence type="ECO:0000313" key="8">
    <source>
        <dbReference type="Proteomes" id="UP001152130"/>
    </source>
</evidence>
<evidence type="ECO:0000256" key="3">
    <source>
        <dbReference type="ARBA" id="ARBA00022827"/>
    </source>
</evidence>
<evidence type="ECO:0000256" key="4">
    <source>
        <dbReference type="ARBA" id="ARBA00023002"/>
    </source>
</evidence>
<organism evidence="7 8">
    <name type="scientific">Fusarium irregulare</name>
    <dbReference type="NCBI Taxonomy" id="2494466"/>
    <lineage>
        <taxon>Eukaryota</taxon>
        <taxon>Fungi</taxon>
        <taxon>Dikarya</taxon>
        <taxon>Ascomycota</taxon>
        <taxon>Pezizomycotina</taxon>
        <taxon>Sordariomycetes</taxon>
        <taxon>Hypocreomycetidae</taxon>
        <taxon>Hypocreales</taxon>
        <taxon>Nectriaceae</taxon>
        <taxon>Fusarium</taxon>
        <taxon>Fusarium incarnatum-equiseti species complex</taxon>
    </lineage>
</organism>
<evidence type="ECO:0000256" key="2">
    <source>
        <dbReference type="ARBA" id="ARBA00022630"/>
    </source>
</evidence>
<protein>
    <recommendedName>
        <fullName evidence="6">FAD-binding domain-containing protein</fullName>
    </recommendedName>
</protein>
<dbReference type="InterPro" id="IPR002938">
    <property type="entry name" value="FAD-bd"/>
</dbReference>
<dbReference type="AlphaFoldDB" id="A0A9W8Q0L0"/>
<comment type="caution">
    <text evidence="7">The sequence shown here is derived from an EMBL/GenBank/DDBJ whole genome shotgun (WGS) entry which is preliminary data.</text>
</comment>
<dbReference type="PANTHER" id="PTHR13789:SF215">
    <property type="entry name" value="FAD-BINDING DOMAIN-CONTAINING PROTEIN-RELATED"/>
    <property type="match status" value="1"/>
</dbReference>
<dbReference type="Gene3D" id="3.50.50.60">
    <property type="entry name" value="FAD/NAD(P)-binding domain"/>
    <property type="match status" value="1"/>
</dbReference>
<reference evidence="7" key="1">
    <citation type="submission" date="2022-10" db="EMBL/GenBank/DDBJ databases">
        <title>Fusarium specimens isolated from Avocado Roots.</title>
        <authorList>
            <person name="Stajich J."/>
            <person name="Roper C."/>
            <person name="Heimlech-Rivalta G."/>
        </authorList>
    </citation>
    <scope>NUCLEOTIDE SEQUENCE</scope>
    <source>
        <strain evidence="7">CF00143</strain>
    </source>
</reference>
<accession>A0A9W8Q0L0</accession>
<feature type="domain" description="FAD-binding" evidence="6">
    <location>
        <begin position="3"/>
        <end position="360"/>
    </location>
</feature>
<keyword evidence="2" id="KW-0285">Flavoprotein</keyword>
<keyword evidence="3" id="KW-0274">FAD</keyword>